<protein>
    <submittedName>
        <fullName evidence="2">Uncharacterized protein</fullName>
    </submittedName>
</protein>
<keyword evidence="1" id="KW-1133">Transmembrane helix</keyword>
<reference evidence="2" key="1">
    <citation type="submission" date="2022-07" db="EMBL/GenBank/DDBJ databases">
        <title>Arcobacter roscoffensis sp. nov., a marine bacterium isolated from coastal seawater collected from Roscoff, France.</title>
        <authorList>
            <person name="Pascual J."/>
            <person name="Lepeaux C."/>
            <person name="Methner A."/>
            <person name="Overmann J."/>
        </authorList>
    </citation>
    <scope>NUCLEOTIDE SEQUENCE</scope>
    <source>
        <strain evidence="2">ARW1-2F2</strain>
    </source>
</reference>
<keyword evidence="3" id="KW-1185">Reference proteome</keyword>
<dbReference type="RefSeq" id="WP_254577345.1">
    <property type="nucleotide sequence ID" value="NZ_CP100595.1"/>
</dbReference>
<dbReference type="EMBL" id="CP100595">
    <property type="protein sequence ID" value="UTJ07166.1"/>
    <property type="molecule type" value="Genomic_DNA"/>
</dbReference>
<gene>
    <name evidence="2" type="ORF">NJU99_03495</name>
</gene>
<keyword evidence="1" id="KW-0812">Transmembrane</keyword>
<accession>A0ABY5E8R5</accession>
<dbReference type="Proteomes" id="UP001060012">
    <property type="component" value="Chromosome"/>
</dbReference>
<name>A0ABY5E8R5_9BACT</name>
<sequence length="125" mass="14033">MTEQEISQISKQVVSDSKFWIGLIGVIGAIVGSILTILGNFALEWFKSKSQKELDKSRQKILKKMLEDPSFEWRKLSTLSAVVGCDEEMTKHHLIAIGARGSEDNGGLWGLISRHPLEEIRHKDS</sequence>
<evidence type="ECO:0000313" key="3">
    <source>
        <dbReference type="Proteomes" id="UP001060012"/>
    </source>
</evidence>
<evidence type="ECO:0000256" key="1">
    <source>
        <dbReference type="SAM" id="Phobius"/>
    </source>
</evidence>
<keyword evidence="1" id="KW-0472">Membrane</keyword>
<feature type="transmembrane region" description="Helical" evidence="1">
    <location>
        <begin position="20"/>
        <end position="43"/>
    </location>
</feature>
<evidence type="ECO:0000313" key="2">
    <source>
        <dbReference type="EMBL" id="UTJ07166.1"/>
    </source>
</evidence>
<proteinExistence type="predicted"/>
<organism evidence="2 3">
    <name type="scientific">Arcobacter roscoffensis</name>
    <dbReference type="NCBI Taxonomy" id="2961520"/>
    <lineage>
        <taxon>Bacteria</taxon>
        <taxon>Pseudomonadati</taxon>
        <taxon>Campylobacterota</taxon>
        <taxon>Epsilonproteobacteria</taxon>
        <taxon>Campylobacterales</taxon>
        <taxon>Arcobacteraceae</taxon>
        <taxon>Arcobacter</taxon>
    </lineage>
</organism>